<evidence type="ECO:0000256" key="1">
    <source>
        <dbReference type="ARBA" id="ARBA00004752"/>
    </source>
</evidence>
<dbReference type="GO" id="GO:0071972">
    <property type="term" value="F:peptidoglycan L,D-transpeptidase activity"/>
    <property type="evidence" value="ECO:0007669"/>
    <property type="project" value="TreeGrafter"/>
</dbReference>
<dbReference type="Gene3D" id="2.40.440.10">
    <property type="entry name" value="L,D-transpeptidase catalytic domain-like"/>
    <property type="match status" value="1"/>
</dbReference>
<keyword evidence="3 6" id="KW-0133">Cell shape</keyword>
<dbReference type="EMBL" id="FYEK01000044">
    <property type="protein sequence ID" value="SNB70442.1"/>
    <property type="molecule type" value="Genomic_DNA"/>
</dbReference>
<dbReference type="GO" id="GO:0071555">
    <property type="term" value="P:cell wall organization"/>
    <property type="evidence" value="ECO:0007669"/>
    <property type="project" value="UniProtKB-UniRule"/>
</dbReference>
<feature type="active site" description="Nucleophile" evidence="6">
    <location>
        <position position="315"/>
    </location>
</feature>
<gene>
    <name evidence="10" type="ORF">SAMN02746019_00012340</name>
</gene>
<feature type="active site" description="Proton donor/acceptor" evidence="6">
    <location>
        <position position="299"/>
    </location>
</feature>
<feature type="chain" id="PRO_5012058297" evidence="8">
    <location>
        <begin position="18"/>
        <end position="354"/>
    </location>
</feature>
<dbReference type="SUPFAM" id="SSF141523">
    <property type="entry name" value="L,D-transpeptidase catalytic domain-like"/>
    <property type="match status" value="1"/>
</dbReference>
<dbReference type="CDD" id="cd16913">
    <property type="entry name" value="YkuD_like"/>
    <property type="match status" value="1"/>
</dbReference>
<comment type="pathway">
    <text evidence="1 6">Cell wall biogenesis; peptidoglycan biosynthesis.</text>
</comment>
<evidence type="ECO:0000256" key="3">
    <source>
        <dbReference type="ARBA" id="ARBA00022960"/>
    </source>
</evidence>
<dbReference type="InterPro" id="IPR050979">
    <property type="entry name" value="LD-transpeptidase"/>
</dbReference>
<dbReference type="PANTHER" id="PTHR30582:SF2">
    <property type="entry name" value="L,D-TRANSPEPTIDASE YCIB-RELATED"/>
    <property type="match status" value="1"/>
</dbReference>
<evidence type="ECO:0000313" key="10">
    <source>
        <dbReference type="EMBL" id="SNB70442.1"/>
    </source>
</evidence>
<evidence type="ECO:0000256" key="2">
    <source>
        <dbReference type="ARBA" id="ARBA00022679"/>
    </source>
</evidence>
<keyword evidence="11" id="KW-1185">Reference proteome</keyword>
<keyword evidence="8" id="KW-0732">Signal</keyword>
<dbReference type="GO" id="GO:0005576">
    <property type="term" value="C:extracellular region"/>
    <property type="evidence" value="ECO:0007669"/>
    <property type="project" value="TreeGrafter"/>
</dbReference>
<keyword evidence="2" id="KW-0808">Transferase</keyword>
<evidence type="ECO:0000259" key="9">
    <source>
        <dbReference type="PROSITE" id="PS52029"/>
    </source>
</evidence>
<organism evidence="10 11">
    <name type="scientific">Thermoflexus hugenholtzii JAD2</name>
    <dbReference type="NCBI Taxonomy" id="877466"/>
    <lineage>
        <taxon>Bacteria</taxon>
        <taxon>Bacillati</taxon>
        <taxon>Chloroflexota</taxon>
        <taxon>Thermoflexia</taxon>
        <taxon>Thermoflexales</taxon>
        <taxon>Thermoflexaceae</taxon>
        <taxon>Thermoflexus</taxon>
    </lineage>
</organism>
<dbReference type="PANTHER" id="PTHR30582">
    <property type="entry name" value="L,D-TRANSPEPTIDASE"/>
    <property type="match status" value="1"/>
</dbReference>
<evidence type="ECO:0000256" key="7">
    <source>
        <dbReference type="SAM" id="MobiDB-lite"/>
    </source>
</evidence>
<dbReference type="GO" id="GO:0018104">
    <property type="term" value="P:peptidoglycan-protein cross-linking"/>
    <property type="evidence" value="ECO:0007669"/>
    <property type="project" value="TreeGrafter"/>
</dbReference>
<dbReference type="Pfam" id="PF03734">
    <property type="entry name" value="YkuD"/>
    <property type="match status" value="1"/>
</dbReference>
<dbReference type="UniPathway" id="UPA00219"/>
<proteinExistence type="predicted"/>
<dbReference type="InParanoid" id="A0A212RE44"/>
<evidence type="ECO:0000256" key="6">
    <source>
        <dbReference type="PROSITE-ProRule" id="PRU01373"/>
    </source>
</evidence>
<keyword evidence="5 6" id="KW-0961">Cell wall biogenesis/degradation</keyword>
<dbReference type="Proteomes" id="UP000197025">
    <property type="component" value="Unassembled WGS sequence"/>
</dbReference>
<reference evidence="11" key="1">
    <citation type="submission" date="2017-06" db="EMBL/GenBank/DDBJ databases">
        <authorList>
            <person name="Varghese N."/>
            <person name="Submissions S."/>
        </authorList>
    </citation>
    <scope>NUCLEOTIDE SEQUENCE [LARGE SCALE GENOMIC DNA]</scope>
    <source>
        <strain evidence="11">JAD2</strain>
    </source>
</reference>
<dbReference type="GO" id="GO:0016740">
    <property type="term" value="F:transferase activity"/>
    <property type="evidence" value="ECO:0007669"/>
    <property type="project" value="UniProtKB-KW"/>
</dbReference>
<sequence>MWGLILLFMGMMLPTIADCVPPDGDPQFCPRPRLPRTPASISGRPSSEGGRPGGGGVKQAEPLVPYTYAYVKAPAPTYRSPEEALNGGAPRRVFPAGYVWVSVHGRVEAGGKVFYQINPDEYIDAAYLAFGAPSTFQGVVFSEPPSRPFGWIVQATRPSTAPGRAPDPQAPLLARYTRITVEETREIGDQVWYRVGPDQWVKAQAVGLVFPTRRPEGIPSGVKWIEVNLSEQTLAAYEGDRLVFATLISSGRPRTPTVTGLYRIQVKVRATRMDGNIFGYYYLEDVPWTMFFYQGYALHGTYWHDRFGFPQSRGCVNLSPRDARWLYEWAEPYGDRPLVRATPDNPGTYVWVHR</sequence>
<dbReference type="PROSITE" id="PS52029">
    <property type="entry name" value="LD_TPASE"/>
    <property type="match status" value="1"/>
</dbReference>
<feature type="region of interest" description="Disordered" evidence="7">
    <location>
        <begin position="27"/>
        <end position="59"/>
    </location>
</feature>
<protein>
    <submittedName>
        <fullName evidence="10">Uncharacterized protein conserved in bacteria</fullName>
    </submittedName>
</protein>
<keyword evidence="4 6" id="KW-0573">Peptidoglycan synthesis</keyword>
<dbReference type="InterPro" id="IPR005490">
    <property type="entry name" value="LD_TPept_cat_dom"/>
</dbReference>
<dbReference type="InterPro" id="IPR038063">
    <property type="entry name" value="Transpep_catalytic_dom"/>
</dbReference>
<evidence type="ECO:0000313" key="11">
    <source>
        <dbReference type="Proteomes" id="UP000197025"/>
    </source>
</evidence>
<evidence type="ECO:0000256" key="4">
    <source>
        <dbReference type="ARBA" id="ARBA00022984"/>
    </source>
</evidence>
<feature type="signal peptide" evidence="8">
    <location>
        <begin position="1"/>
        <end position="17"/>
    </location>
</feature>
<dbReference type="AlphaFoldDB" id="A0A212RE44"/>
<name>A0A212RE44_9CHLR</name>
<feature type="domain" description="L,D-TPase catalytic" evidence="9">
    <location>
        <begin position="223"/>
        <end position="340"/>
    </location>
</feature>
<dbReference type="GO" id="GO:0008360">
    <property type="term" value="P:regulation of cell shape"/>
    <property type="evidence" value="ECO:0007669"/>
    <property type="project" value="UniProtKB-UniRule"/>
</dbReference>
<evidence type="ECO:0000256" key="5">
    <source>
        <dbReference type="ARBA" id="ARBA00023316"/>
    </source>
</evidence>
<accession>A0A212RE44</accession>
<evidence type="ECO:0000256" key="8">
    <source>
        <dbReference type="SAM" id="SignalP"/>
    </source>
</evidence>